<dbReference type="Proteomes" id="UP000827976">
    <property type="component" value="Chromosome 9"/>
</dbReference>
<organism evidence="1 2">
    <name type="scientific">Dioscorea alata</name>
    <name type="common">Purple yam</name>
    <dbReference type="NCBI Taxonomy" id="55571"/>
    <lineage>
        <taxon>Eukaryota</taxon>
        <taxon>Viridiplantae</taxon>
        <taxon>Streptophyta</taxon>
        <taxon>Embryophyta</taxon>
        <taxon>Tracheophyta</taxon>
        <taxon>Spermatophyta</taxon>
        <taxon>Magnoliopsida</taxon>
        <taxon>Liliopsida</taxon>
        <taxon>Dioscoreales</taxon>
        <taxon>Dioscoreaceae</taxon>
        <taxon>Dioscorea</taxon>
    </lineage>
</organism>
<dbReference type="EMBL" id="CM037019">
    <property type="protein sequence ID" value="KAH7672226.1"/>
    <property type="molecule type" value="Genomic_DNA"/>
</dbReference>
<evidence type="ECO:0000313" key="1">
    <source>
        <dbReference type="EMBL" id="KAH7672226.1"/>
    </source>
</evidence>
<protein>
    <submittedName>
        <fullName evidence="1">Uncharacterized protein</fullName>
    </submittedName>
</protein>
<name>A0ACB7VER2_DIOAL</name>
<gene>
    <name evidence="1" type="ORF">IHE45_09G041200</name>
</gene>
<accession>A0ACB7VER2</accession>
<comment type="caution">
    <text evidence="1">The sequence shown here is derived from an EMBL/GenBank/DDBJ whole genome shotgun (WGS) entry which is preliminary data.</text>
</comment>
<proteinExistence type="predicted"/>
<sequence length="99" mass="11559">MNYNIGGTSNTENNILSSSSSDDDDMEEDAMHRVIQNNNMILELTSSHLNNRRSHGGFIPGHVVINRDREATNCNLWNDYFSKNPRYNAEMFRRRYRMS</sequence>
<reference evidence="2" key="1">
    <citation type="journal article" date="2022" name="Nat. Commun.">
        <title>Chromosome evolution and the genetic basis of agronomically important traits in greater yam.</title>
        <authorList>
            <person name="Bredeson J.V."/>
            <person name="Lyons J.B."/>
            <person name="Oniyinde I.O."/>
            <person name="Okereke N.R."/>
            <person name="Kolade O."/>
            <person name="Nnabue I."/>
            <person name="Nwadili C.O."/>
            <person name="Hribova E."/>
            <person name="Parker M."/>
            <person name="Nwogha J."/>
            <person name="Shu S."/>
            <person name="Carlson J."/>
            <person name="Kariba R."/>
            <person name="Muthemba S."/>
            <person name="Knop K."/>
            <person name="Barton G.J."/>
            <person name="Sherwood A.V."/>
            <person name="Lopez-Montes A."/>
            <person name="Asiedu R."/>
            <person name="Jamnadass R."/>
            <person name="Muchugi A."/>
            <person name="Goodstein D."/>
            <person name="Egesi C.N."/>
            <person name="Featherston J."/>
            <person name="Asfaw A."/>
            <person name="Simpson G.G."/>
            <person name="Dolezel J."/>
            <person name="Hendre P.S."/>
            <person name="Van Deynze A."/>
            <person name="Kumar P.L."/>
            <person name="Obidiegwu J.E."/>
            <person name="Bhattacharjee R."/>
            <person name="Rokhsar D.S."/>
        </authorList>
    </citation>
    <scope>NUCLEOTIDE SEQUENCE [LARGE SCALE GENOMIC DNA]</scope>
    <source>
        <strain evidence="2">cv. TDa95/00328</strain>
    </source>
</reference>
<keyword evidence="2" id="KW-1185">Reference proteome</keyword>
<evidence type="ECO:0000313" key="2">
    <source>
        <dbReference type="Proteomes" id="UP000827976"/>
    </source>
</evidence>